<dbReference type="AlphaFoldDB" id="A0A8S3GH92"/>
<proteinExistence type="predicted"/>
<reference evidence="2" key="1">
    <citation type="submission" date="2021-02" db="EMBL/GenBank/DDBJ databases">
        <authorList>
            <person name="Nowell W R."/>
        </authorList>
    </citation>
    <scope>NUCLEOTIDE SEQUENCE</scope>
</reference>
<name>A0A8S3GH92_9BILA</name>
<sequence>MWNFRLMYVFDVSWFKFGNKEIVSVMKLIGGFHVDHLMPSV</sequence>
<evidence type="ECO:0000313" key="1">
    <source>
        <dbReference type="EMBL" id="CAF5160362.1"/>
    </source>
</evidence>
<protein>
    <submittedName>
        <fullName evidence="2">Uncharacterized protein</fullName>
    </submittedName>
</protein>
<gene>
    <name evidence="1" type="ORF">BYL167_LOCUS74393</name>
    <name evidence="2" type="ORF">GIL414_LOCUS66041</name>
</gene>
<feature type="non-terminal residue" evidence="2">
    <location>
        <position position="1"/>
    </location>
</feature>
<dbReference type="Proteomes" id="UP000681720">
    <property type="component" value="Unassembled WGS sequence"/>
</dbReference>
<organism evidence="2 3">
    <name type="scientific">Rotaria magnacalcarata</name>
    <dbReference type="NCBI Taxonomy" id="392030"/>
    <lineage>
        <taxon>Eukaryota</taxon>
        <taxon>Metazoa</taxon>
        <taxon>Spiralia</taxon>
        <taxon>Gnathifera</taxon>
        <taxon>Rotifera</taxon>
        <taxon>Eurotatoria</taxon>
        <taxon>Bdelloidea</taxon>
        <taxon>Philodinida</taxon>
        <taxon>Philodinidae</taxon>
        <taxon>Rotaria</taxon>
    </lineage>
</organism>
<evidence type="ECO:0000313" key="3">
    <source>
        <dbReference type="Proteomes" id="UP000681720"/>
    </source>
</evidence>
<evidence type="ECO:0000313" key="2">
    <source>
        <dbReference type="EMBL" id="CAF5163786.1"/>
    </source>
</evidence>
<dbReference type="Proteomes" id="UP000681967">
    <property type="component" value="Unassembled WGS sequence"/>
</dbReference>
<comment type="caution">
    <text evidence="2">The sequence shown here is derived from an EMBL/GenBank/DDBJ whole genome shotgun (WGS) entry which is preliminary data.</text>
</comment>
<dbReference type="EMBL" id="CAJOBH010265326">
    <property type="protein sequence ID" value="CAF5160362.1"/>
    <property type="molecule type" value="Genomic_DNA"/>
</dbReference>
<dbReference type="EMBL" id="CAJOBJ010305064">
    <property type="protein sequence ID" value="CAF5163786.1"/>
    <property type="molecule type" value="Genomic_DNA"/>
</dbReference>
<accession>A0A8S3GH92</accession>